<sequence>MSAIEGSTSNFQHQLVQHLLSSGPASVTIIGGTGQVGQVLKTLSEDAPPVIHFETLTDCHAALDAAEEATLEGAAVALLQLDDNGTQLKEDELAVELGKAVRRFPARLVVSIESEEPADTAFFAFGFRKLHLADQRSVRLFEYCLSEYKQSPDWLNSQYWANPARFNADEDPDIYVEDGSEDDEED</sequence>
<name>A0A2Z2NZH3_9GAMM</name>
<keyword evidence="2" id="KW-1185">Reference proteome</keyword>
<dbReference type="OrthoDB" id="5609094at2"/>
<evidence type="ECO:0000313" key="1">
    <source>
        <dbReference type="EMBL" id="ASJ76679.1"/>
    </source>
</evidence>
<dbReference type="KEGG" id="gai:IMCC3135_33175"/>
<reference evidence="1 2" key="1">
    <citation type="submission" date="2016-12" db="EMBL/GenBank/DDBJ databases">
        <authorList>
            <person name="Song W.-J."/>
            <person name="Kurnit D.M."/>
        </authorList>
    </citation>
    <scope>NUCLEOTIDE SEQUENCE [LARGE SCALE GENOMIC DNA]</scope>
    <source>
        <strain evidence="1 2">IMCC3135</strain>
    </source>
</reference>
<dbReference type="Proteomes" id="UP000250079">
    <property type="component" value="Chromosome"/>
</dbReference>
<dbReference type="AlphaFoldDB" id="A0A2Z2NZH3"/>
<dbReference type="InterPro" id="IPR046199">
    <property type="entry name" value="DUF6231"/>
</dbReference>
<organism evidence="1 2">
    <name type="scientific">Granulosicoccus antarcticus IMCC3135</name>
    <dbReference type="NCBI Taxonomy" id="1192854"/>
    <lineage>
        <taxon>Bacteria</taxon>
        <taxon>Pseudomonadati</taxon>
        <taxon>Pseudomonadota</taxon>
        <taxon>Gammaproteobacteria</taxon>
        <taxon>Chromatiales</taxon>
        <taxon>Granulosicoccaceae</taxon>
        <taxon>Granulosicoccus</taxon>
    </lineage>
</organism>
<accession>A0A2Z2NZH3</accession>
<dbReference type="RefSeq" id="WP_157736499.1">
    <property type="nucleotide sequence ID" value="NZ_CP018632.1"/>
</dbReference>
<proteinExistence type="predicted"/>
<protein>
    <submittedName>
        <fullName evidence="1">Uncharacterized protein</fullName>
    </submittedName>
</protein>
<dbReference type="Pfam" id="PF19742">
    <property type="entry name" value="DUF6231"/>
    <property type="match status" value="1"/>
</dbReference>
<evidence type="ECO:0000313" key="2">
    <source>
        <dbReference type="Proteomes" id="UP000250079"/>
    </source>
</evidence>
<dbReference type="EMBL" id="CP018632">
    <property type="protein sequence ID" value="ASJ76679.1"/>
    <property type="molecule type" value="Genomic_DNA"/>
</dbReference>
<gene>
    <name evidence="1" type="ORF">IMCC3135_33175</name>
</gene>